<proteinExistence type="predicted"/>
<comment type="caution">
    <text evidence="1">The sequence shown here is derived from an EMBL/GenBank/DDBJ whole genome shotgun (WGS) entry which is preliminary data.</text>
</comment>
<keyword evidence="2" id="KW-1185">Reference proteome</keyword>
<organism evidence="1 2">
    <name type="scientific">Diaporthe ampelina</name>
    <dbReference type="NCBI Taxonomy" id="1214573"/>
    <lineage>
        <taxon>Eukaryota</taxon>
        <taxon>Fungi</taxon>
        <taxon>Dikarya</taxon>
        <taxon>Ascomycota</taxon>
        <taxon>Pezizomycotina</taxon>
        <taxon>Sordariomycetes</taxon>
        <taxon>Sordariomycetidae</taxon>
        <taxon>Diaporthales</taxon>
        <taxon>Diaporthaceae</taxon>
        <taxon>Diaporthe</taxon>
    </lineage>
</organism>
<evidence type="ECO:0000313" key="1">
    <source>
        <dbReference type="EMBL" id="KKY38887.1"/>
    </source>
</evidence>
<evidence type="ECO:0000313" key="2">
    <source>
        <dbReference type="Proteomes" id="UP000034680"/>
    </source>
</evidence>
<reference evidence="1 2" key="1">
    <citation type="submission" date="2015-05" db="EMBL/GenBank/DDBJ databases">
        <title>Distinctive expansion of gene families associated with plant cell wall degradation and secondary metabolism in the genomes of grapevine trunk pathogens.</title>
        <authorList>
            <person name="Lawrence D.P."/>
            <person name="Travadon R."/>
            <person name="Rolshausen P.E."/>
            <person name="Baumgartner K."/>
        </authorList>
    </citation>
    <scope>NUCLEOTIDE SEQUENCE [LARGE SCALE GENOMIC DNA]</scope>
    <source>
        <strain evidence="1">DA912</strain>
    </source>
</reference>
<accession>A0A0G2FXM3</accession>
<protein>
    <submittedName>
        <fullName evidence="1">Putative rieske domain-containing protein</fullName>
    </submittedName>
</protein>
<dbReference type="AlphaFoldDB" id="A0A0G2FXM3"/>
<dbReference type="EMBL" id="LCUC01000045">
    <property type="protein sequence ID" value="KKY38887.1"/>
    <property type="molecule type" value="Genomic_DNA"/>
</dbReference>
<sequence length="217" mass="22956">MSTTVAIGWIPVVKDADSSSAVSSLKALKDQKLATPGLEHAYHGTPTDPNEPKALELIDVWSSPDAAKAFISSPHAAEVKKLFDEILDKSRPGPGPIHNLFTLHGDFVKVAESPVTQIASTFVPSSVNPADFEAAFNEAVKSGGAPPDGFIAGAHGWGAEEIDHPKGGKVKVFLATTGWASDDKAKAASAGGEKVFESLKKFTEHHHVRTTILTKEK</sequence>
<name>A0A0G2FXM3_9PEZI</name>
<gene>
    <name evidence="1" type="ORF">UCDDA912_g01149</name>
</gene>
<dbReference type="OrthoDB" id="3830579at2759"/>
<dbReference type="Gene3D" id="3.30.70.100">
    <property type="match status" value="1"/>
</dbReference>
<reference evidence="1 2" key="2">
    <citation type="submission" date="2015-05" db="EMBL/GenBank/DDBJ databases">
        <authorList>
            <person name="Morales-Cruz A."/>
            <person name="Amrine K.C."/>
            <person name="Cantu D."/>
        </authorList>
    </citation>
    <scope>NUCLEOTIDE SEQUENCE [LARGE SCALE GENOMIC DNA]</scope>
    <source>
        <strain evidence="1">DA912</strain>
    </source>
</reference>
<dbReference type="Proteomes" id="UP000034680">
    <property type="component" value="Unassembled WGS sequence"/>
</dbReference>